<dbReference type="PANTHER" id="PTHR11360">
    <property type="entry name" value="MONOCARBOXYLATE TRANSPORTER"/>
    <property type="match status" value="1"/>
</dbReference>
<dbReference type="Proteomes" id="UP000095280">
    <property type="component" value="Unplaced"/>
</dbReference>
<accession>A0A1I8IEP8</accession>
<feature type="region of interest" description="Disordered" evidence="2">
    <location>
        <begin position="714"/>
        <end position="743"/>
    </location>
</feature>
<dbReference type="Pfam" id="PF07690">
    <property type="entry name" value="MFS_1"/>
    <property type="match status" value="2"/>
</dbReference>
<organism evidence="5 6">
    <name type="scientific">Macrostomum lignano</name>
    <dbReference type="NCBI Taxonomy" id="282301"/>
    <lineage>
        <taxon>Eukaryota</taxon>
        <taxon>Metazoa</taxon>
        <taxon>Spiralia</taxon>
        <taxon>Lophotrochozoa</taxon>
        <taxon>Platyhelminthes</taxon>
        <taxon>Rhabditophora</taxon>
        <taxon>Macrostomorpha</taxon>
        <taxon>Macrostomida</taxon>
        <taxon>Macrostomidae</taxon>
        <taxon>Macrostomum</taxon>
    </lineage>
</organism>
<evidence type="ECO:0000313" key="5">
    <source>
        <dbReference type="Proteomes" id="UP000095280"/>
    </source>
</evidence>
<feature type="domain" description="Major facilitator superfamily (MFS) profile" evidence="4">
    <location>
        <begin position="804"/>
        <end position="1001"/>
    </location>
</feature>
<evidence type="ECO:0000259" key="4">
    <source>
        <dbReference type="PROSITE" id="PS50850"/>
    </source>
</evidence>
<dbReference type="WBParaSite" id="maker-uti_cns_0012120-snap-gene-0.4-mRNA-1">
    <property type="protein sequence ID" value="maker-uti_cns_0012120-snap-gene-0.4-mRNA-1"/>
    <property type="gene ID" value="maker-uti_cns_0012120-snap-gene-0.4"/>
</dbReference>
<name>A0A1I8IEP8_9PLAT</name>
<dbReference type="InterPro" id="IPR036259">
    <property type="entry name" value="MFS_trans_sf"/>
</dbReference>
<evidence type="ECO:0000256" key="3">
    <source>
        <dbReference type="SAM" id="Phobius"/>
    </source>
</evidence>
<dbReference type="InterPro" id="IPR020846">
    <property type="entry name" value="MFS_dom"/>
</dbReference>
<feature type="transmembrane region" description="Helical" evidence="3">
    <location>
        <begin position="464"/>
        <end position="483"/>
    </location>
</feature>
<proteinExistence type="predicted"/>
<reference evidence="6" key="1">
    <citation type="submission" date="2016-11" db="UniProtKB">
        <authorList>
            <consortium name="WormBaseParasite"/>
        </authorList>
    </citation>
    <scope>IDENTIFICATION</scope>
</reference>
<dbReference type="PROSITE" id="PS50850">
    <property type="entry name" value="MFS"/>
    <property type="match status" value="1"/>
</dbReference>
<dbReference type="GO" id="GO:0008028">
    <property type="term" value="F:monocarboxylic acid transmembrane transporter activity"/>
    <property type="evidence" value="ECO:0007669"/>
    <property type="project" value="TreeGrafter"/>
</dbReference>
<feature type="transmembrane region" description="Helical" evidence="3">
    <location>
        <begin position="437"/>
        <end position="457"/>
    </location>
</feature>
<feature type="transmembrane region" description="Helical" evidence="3">
    <location>
        <begin position="962"/>
        <end position="985"/>
    </location>
</feature>
<feature type="transmembrane region" description="Helical" evidence="3">
    <location>
        <begin position="896"/>
        <end position="920"/>
    </location>
</feature>
<evidence type="ECO:0000256" key="2">
    <source>
        <dbReference type="SAM" id="MobiDB-lite"/>
    </source>
</evidence>
<feature type="region of interest" description="Disordered" evidence="2">
    <location>
        <begin position="583"/>
        <end position="654"/>
    </location>
</feature>
<feature type="transmembrane region" description="Helical" evidence="3">
    <location>
        <begin position="804"/>
        <end position="825"/>
    </location>
</feature>
<comment type="subcellular location">
    <subcellularLocation>
        <location evidence="1">Membrane</location>
        <topology evidence="1">Multi-pass membrane protein</topology>
    </subcellularLocation>
</comment>
<dbReference type="AlphaFoldDB" id="A0A1I8IEP8"/>
<feature type="transmembrane region" description="Helical" evidence="3">
    <location>
        <begin position="873"/>
        <end position="890"/>
    </location>
</feature>
<protein>
    <submittedName>
        <fullName evidence="6">MFS domain-containing protein</fullName>
    </submittedName>
</protein>
<sequence>MTEQGAEASSLGVGGQHRGLAVPCHSVLHLGSQGVGGRTVGQDQRDGRVVQYAGKFVGADLDELGLLTLTPLISSGSCAIACPDASEGEVRQTVATADEVARHRSVAGVPDVADVRQHATTDAVDGLADVDRVVAPAAEHGIDGVVGIAFDPLTDDELDCRGCCSGADGGEPGVRLAVLAEPGRVARQKAELPPSRRVEAQLRQHLVLNRAQEPPIVALPGPRCVEIGHPGAPPGVSEELGLHHAPERPLRVERVAVNERSAVGRLEIHLGCQALNVTLADPEDPGHLRAAVVELQPNIRVKVIKESVEADQFVFRPAPHAEDIINVAEPQSGFLRADRQAVLLPVAHVDVAVSGPNDFPMAVPLTCRKVDNKVVFDQGGQLRPLKPKMQLDGGWGWMVVLSSFMLHVIIDGISYAFGVLAADLVQELGSTRQLNGWIASTLVGVTLAGGPVAGAVSARFGYRVAALAGSVIGAFGFAASYFVETAWPLVITVGCLVGSGMSLIYLPAIICVGIYFEKYRSTAIGIAVCGSGVGTLAMSPLISFLLREYTWRGTMLILSAAVLQCAVFAALFRPFKLDQILSSSSSTDQSPPEKQLEANQPEIDIDIDNDNDKTTPLPTPGRRHQLLSPSSPHPLPIVRRASADEGGDDGGRSLLLTTMLPPGNETAKTNSSVADVADNDQLLRDGNSKQQQQQMLQQPIPAVADFLSVQDMRPRVQGQPRSQALLQPPHHQQRHHHLTSASLTNVSRPVQFVRSITSLTSVPAAGTTPGSAAAGADSSGAATTTAESADAQKFFNLELLTKPVFLLFLLSNLLCSIGFNAPYIYTPDRAQQAGHEDTESALLVSVIGGANTVGRLGFGWLSDRGADSRRLQLYWASLAVSGAALAISCLSDEYAFSAACCAAFGLFSGSFVTLTSPVLVDLVGIDKLSDSFGLTLLFQGVGVLAGPPLAGLLYDWTSSFDVPFLVCGCSLIASGLVMVPAHWLLRAEQQQQQLNCITQEL</sequence>
<keyword evidence="3" id="KW-0472">Membrane</keyword>
<dbReference type="PANTHER" id="PTHR11360:SF284">
    <property type="entry name" value="EG:103B4.3 PROTEIN-RELATED"/>
    <property type="match status" value="1"/>
</dbReference>
<keyword evidence="3" id="KW-1133">Transmembrane helix</keyword>
<feature type="transmembrane region" description="Helical" evidence="3">
    <location>
        <begin position="489"/>
        <end position="516"/>
    </location>
</feature>
<feature type="transmembrane region" description="Helical" evidence="3">
    <location>
        <begin position="523"/>
        <end position="545"/>
    </location>
</feature>
<feature type="transmembrane region" description="Helical" evidence="3">
    <location>
        <begin position="840"/>
        <end position="861"/>
    </location>
</feature>
<dbReference type="InterPro" id="IPR050327">
    <property type="entry name" value="Proton-linked_MCT"/>
</dbReference>
<dbReference type="Gene3D" id="1.20.1250.20">
    <property type="entry name" value="MFS general substrate transporter like domains"/>
    <property type="match status" value="2"/>
</dbReference>
<dbReference type="GO" id="GO:0016020">
    <property type="term" value="C:membrane"/>
    <property type="evidence" value="ECO:0007669"/>
    <property type="project" value="UniProtKB-SubCell"/>
</dbReference>
<feature type="transmembrane region" description="Helical" evidence="3">
    <location>
        <begin position="395"/>
        <end position="417"/>
    </location>
</feature>
<dbReference type="SUPFAM" id="SSF103473">
    <property type="entry name" value="MFS general substrate transporter"/>
    <property type="match status" value="1"/>
</dbReference>
<feature type="transmembrane region" description="Helical" evidence="3">
    <location>
        <begin position="551"/>
        <end position="572"/>
    </location>
</feature>
<keyword evidence="3" id="KW-0812">Transmembrane</keyword>
<evidence type="ECO:0000313" key="6">
    <source>
        <dbReference type="WBParaSite" id="maker-uti_cns_0012120-snap-gene-0.4-mRNA-1"/>
    </source>
</evidence>
<evidence type="ECO:0000256" key="1">
    <source>
        <dbReference type="ARBA" id="ARBA00004141"/>
    </source>
</evidence>
<dbReference type="InterPro" id="IPR011701">
    <property type="entry name" value="MFS"/>
</dbReference>
<keyword evidence="5" id="KW-1185">Reference proteome</keyword>